<organism evidence="2 3">
    <name type="scientific">Termitidicoccus mucosus</name>
    <dbReference type="NCBI Taxonomy" id="1184151"/>
    <lineage>
        <taxon>Bacteria</taxon>
        <taxon>Pseudomonadati</taxon>
        <taxon>Verrucomicrobiota</taxon>
        <taxon>Opitutia</taxon>
        <taxon>Opitutales</taxon>
        <taxon>Opitutaceae</taxon>
        <taxon>Termitidicoccus</taxon>
    </lineage>
</organism>
<dbReference type="InterPro" id="IPR017853">
    <property type="entry name" value="GH"/>
</dbReference>
<accession>A0A178IBC1</accession>
<keyword evidence="3" id="KW-1185">Reference proteome</keyword>
<evidence type="ECO:0000256" key="1">
    <source>
        <dbReference type="SAM" id="SignalP"/>
    </source>
</evidence>
<sequence length="737" mass="80173">MRKKRLLRPALPLVLLALAIAAARAATFTVVAGPDWAPYAHSVEIAPGGVFDYSALLDAPAGKHGALRATPAGHFEFENRPGERVRFWGPNLTFTANYFSKTEADRLAERFARSGYNTVRLHHFDRDLVRKGGDSWELDPRKLDQLDYLFAAMKKRGIYINIDLFSSRTFSDAELASFGFPRGGKSRLTADNYKGLVPVSKAAYESWALYAKNLLTHKNPHTGLTWAGDPALIGICPVNEDQLFNRISNPGVLALYKKAFVESGAGTEKEAGLRSSAAWNRFIIETQAASNARIFAFLRSLGVKALLTGSNSETTQSESFLREHYDYVDNHAYWDHPKFPGRPWQPPFEFHQKKSTADAASVPRKLFATRVFGRPFTVTEFNFCRPNQYRHEGAVLMPAYAGLQDWDALYNFQYAMSRESALDGGVDNYFAIANDPVGLVADRVGALLFLRADIAPARGALVWAARPGEAFSDQWLRYPAAFTKLGLVTRIGSLTGQPADVLTRAGAGDLKPHAIAAAVIGAGDSTWKTKRFENPDPLPPKTYLADDTLPALLQRDGALPAGSVNADATRFTSDTGEIELRADEGSVRVVTPRSALFVVPAGARLSGGLVSIEENTADVAIGVVSLDGLPLAGARRILVTHLTDALPAGAVFAESDRRLISNWGQGPHLVRRGETLLTLRLAEAGDGNWRAWAVDATGARAREIPLAKTEGDGTAALAIRLATTTPEGTQLAYELAR</sequence>
<feature type="signal peptide" evidence="1">
    <location>
        <begin position="1"/>
        <end position="25"/>
    </location>
</feature>
<comment type="caution">
    <text evidence="2">The sequence shown here is derived from an EMBL/GenBank/DDBJ whole genome shotgun (WGS) entry which is preliminary data.</text>
</comment>
<gene>
    <name evidence="2" type="ORF">AW736_23735</name>
</gene>
<keyword evidence="1" id="KW-0732">Signal</keyword>
<keyword evidence="2" id="KW-0378">Hydrolase</keyword>
<dbReference type="SUPFAM" id="SSF51445">
    <property type="entry name" value="(Trans)glycosidases"/>
    <property type="match status" value="1"/>
</dbReference>
<dbReference type="RefSeq" id="WP_068772785.1">
    <property type="nucleotide sequence ID" value="NZ_CP109796.1"/>
</dbReference>
<dbReference type="AlphaFoldDB" id="A0A178IBC1"/>
<dbReference type="EMBL" id="LRRQ01000175">
    <property type="protein sequence ID" value="OAM87270.1"/>
    <property type="molecule type" value="Genomic_DNA"/>
</dbReference>
<dbReference type="STRING" id="1184151.AW736_23735"/>
<evidence type="ECO:0000313" key="3">
    <source>
        <dbReference type="Proteomes" id="UP000078486"/>
    </source>
</evidence>
<dbReference type="OrthoDB" id="9146353at2"/>
<feature type="chain" id="PRO_5008088554" evidence="1">
    <location>
        <begin position="26"/>
        <end position="737"/>
    </location>
</feature>
<protein>
    <submittedName>
        <fullName evidence="2">Glycosyl hydrolase family 5</fullName>
    </submittedName>
</protein>
<dbReference type="GO" id="GO:0016787">
    <property type="term" value="F:hydrolase activity"/>
    <property type="evidence" value="ECO:0007669"/>
    <property type="project" value="UniProtKB-KW"/>
</dbReference>
<dbReference type="Gene3D" id="3.20.20.80">
    <property type="entry name" value="Glycosidases"/>
    <property type="match status" value="1"/>
</dbReference>
<proteinExistence type="predicted"/>
<name>A0A178IBC1_9BACT</name>
<dbReference type="Proteomes" id="UP000078486">
    <property type="component" value="Unassembled WGS sequence"/>
</dbReference>
<evidence type="ECO:0000313" key="2">
    <source>
        <dbReference type="EMBL" id="OAM87270.1"/>
    </source>
</evidence>
<reference evidence="2 3" key="1">
    <citation type="submission" date="2016-01" db="EMBL/GenBank/DDBJ databases">
        <title>High potential of lignocellulose degradation of a new Verrucomicrobia species.</title>
        <authorList>
            <person name="Wang Y."/>
            <person name="Shi Y."/>
            <person name="Qiu Z."/>
            <person name="Liu S."/>
            <person name="Yang H."/>
        </authorList>
    </citation>
    <scope>NUCLEOTIDE SEQUENCE [LARGE SCALE GENOMIC DNA]</scope>
    <source>
        <strain evidence="2 3">TSB47</strain>
    </source>
</reference>